<keyword evidence="1 4" id="KW-0963">Cytoplasm</keyword>
<dbReference type="InterPro" id="IPR050134">
    <property type="entry name" value="NAD-dep_sirtuin_deacylases"/>
</dbReference>
<feature type="binding site" evidence="4">
    <location>
        <position position="195"/>
    </location>
    <ligand>
        <name>NAD(+)</name>
        <dbReference type="ChEBI" id="CHEBI:57540"/>
    </ligand>
</feature>
<feature type="binding site" evidence="4">
    <location>
        <position position="21"/>
    </location>
    <ligand>
        <name>NAD(+)</name>
        <dbReference type="ChEBI" id="CHEBI:57540"/>
    </ligand>
</feature>
<feature type="binding site" evidence="4">
    <location>
        <position position="25"/>
    </location>
    <ligand>
        <name>NAD(+)</name>
        <dbReference type="ChEBI" id="CHEBI:57540"/>
    </ligand>
</feature>
<dbReference type="GO" id="GO:0070403">
    <property type="term" value="F:NAD+ binding"/>
    <property type="evidence" value="ECO:0007669"/>
    <property type="project" value="UniProtKB-UniRule"/>
</dbReference>
<dbReference type="InterPro" id="IPR026591">
    <property type="entry name" value="Sirtuin_cat_small_dom_sf"/>
</dbReference>
<dbReference type="InterPro" id="IPR003000">
    <property type="entry name" value="Sirtuin"/>
</dbReference>
<comment type="function">
    <text evidence="4">NAD-dependent protein deacetylase which modulates the activities of several enzymes which are inactive in their acetylated form.</text>
</comment>
<feature type="binding site" evidence="4">
    <location>
        <position position="32"/>
    </location>
    <ligand>
        <name>NAD(+)</name>
        <dbReference type="ChEBI" id="CHEBI:57540"/>
    </ligand>
</feature>
<feature type="binding site" evidence="4">
    <location>
        <position position="120"/>
    </location>
    <ligand>
        <name>NAD(+)</name>
        <dbReference type="ChEBI" id="CHEBI:57540"/>
    </ligand>
</feature>
<dbReference type="PROSITE" id="PS50305">
    <property type="entry name" value="SIRTUIN"/>
    <property type="match status" value="1"/>
</dbReference>
<dbReference type="AlphaFoldDB" id="A0A926EBR1"/>
<dbReference type="InterPro" id="IPR028628">
    <property type="entry name" value="Sirtuin_class_U"/>
</dbReference>
<dbReference type="SUPFAM" id="SSF52467">
    <property type="entry name" value="DHS-like NAD/FAD-binding domain"/>
    <property type="match status" value="1"/>
</dbReference>
<dbReference type="EMBL" id="JACRTA010000004">
    <property type="protein sequence ID" value="MBC8569196.1"/>
    <property type="molecule type" value="Genomic_DNA"/>
</dbReference>
<feature type="binding site" evidence="4">
    <location>
        <position position="217"/>
    </location>
    <ligand>
        <name>NAD(+)</name>
        <dbReference type="ChEBI" id="CHEBI:57540"/>
    </ligand>
</feature>
<evidence type="ECO:0000256" key="4">
    <source>
        <dbReference type="HAMAP-Rule" id="MF_01968"/>
    </source>
</evidence>
<dbReference type="InterPro" id="IPR029035">
    <property type="entry name" value="DHS-like_NAD/FAD-binding_dom"/>
</dbReference>
<feature type="binding site" evidence="4 5">
    <location>
        <position position="128"/>
    </location>
    <ligand>
        <name>Zn(2+)</name>
        <dbReference type="ChEBI" id="CHEBI:29105"/>
    </ligand>
</feature>
<evidence type="ECO:0000259" key="6">
    <source>
        <dbReference type="PROSITE" id="PS50305"/>
    </source>
</evidence>
<feature type="binding site" evidence="4">
    <location>
        <position position="104"/>
    </location>
    <ligand>
        <name>NAD(+)</name>
        <dbReference type="ChEBI" id="CHEBI:57540"/>
    </ligand>
</feature>
<feature type="binding site" evidence="4 5">
    <location>
        <position position="153"/>
    </location>
    <ligand>
        <name>Zn(2+)</name>
        <dbReference type="ChEBI" id="CHEBI:29105"/>
    </ligand>
</feature>
<reference evidence="7" key="1">
    <citation type="submission" date="2020-08" db="EMBL/GenBank/DDBJ databases">
        <title>Genome public.</title>
        <authorList>
            <person name="Liu C."/>
            <person name="Sun Q."/>
        </authorList>
    </citation>
    <scope>NUCLEOTIDE SEQUENCE</scope>
    <source>
        <strain evidence="7">NSJ-24</strain>
    </source>
</reference>
<feature type="binding site" evidence="4">
    <location>
        <position position="33"/>
    </location>
    <ligand>
        <name>NAD(+)</name>
        <dbReference type="ChEBI" id="CHEBI:57540"/>
    </ligand>
</feature>
<feature type="binding site" evidence="4 5">
    <location>
        <position position="156"/>
    </location>
    <ligand>
        <name>Zn(2+)</name>
        <dbReference type="ChEBI" id="CHEBI:29105"/>
    </ligand>
</feature>
<dbReference type="PANTHER" id="PTHR11085">
    <property type="entry name" value="NAD-DEPENDENT PROTEIN DEACYLASE SIRTUIN-5, MITOCHONDRIAL-RELATED"/>
    <property type="match status" value="1"/>
</dbReference>
<dbReference type="InterPro" id="IPR026590">
    <property type="entry name" value="Ssirtuin_cat_dom"/>
</dbReference>
<keyword evidence="3 4" id="KW-0520">NAD</keyword>
<comment type="caution">
    <text evidence="4">Lacks conserved residue(s) required for the propagation of feature annotation.</text>
</comment>
<comment type="similarity">
    <text evidence="4">Belongs to the sirtuin family. Class U subfamily.</text>
</comment>
<evidence type="ECO:0000313" key="7">
    <source>
        <dbReference type="EMBL" id="MBC8569196.1"/>
    </source>
</evidence>
<protein>
    <recommendedName>
        <fullName evidence="4">NAD-dependent protein deacetylase</fullName>
        <ecNumber evidence="4">2.3.1.286</ecNumber>
    </recommendedName>
    <alternativeName>
        <fullName evidence="4">Regulatory protein SIR2 homolog</fullName>
    </alternativeName>
</protein>
<comment type="cofactor">
    <cofactor evidence="4">
        <name>Zn(2+)</name>
        <dbReference type="ChEBI" id="CHEBI:29105"/>
    </cofactor>
    <text evidence="4">Binds 1 zinc ion per subunit.</text>
</comment>
<feature type="active site" description="Proton acceptor" evidence="4 5">
    <location>
        <position position="120"/>
    </location>
</feature>
<comment type="catalytic activity">
    <reaction evidence="4">
        <text>N(6)-acetyl-L-lysyl-[protein] + NAD(+) + H2O = 2''-O-acetyl-ADP-D-ribose + nicotinamide + L-lysyl-[protein]</text>
        <dbReference type="Rhea" id="RHEA:43636"/>
        <dbReference type="Rhea" id="RHEA-COMP:9752"/>
        <dbReference type="Rhea" id="RHEA-COMP:10731"/>
        <dbReference type="ChEBI" id="CHEBI:15377"/>
        <dbReference type="ChEBI" id="CHEBI:17154"/>
        <dbReference type="ChEBI" id="CHEBI:29969"/>
        <dbReference type="ChEBI" id="CHEBI:57540"/>
        <dbReference type="ChEBI" id="CHEBI:61930"/>
        <dbReference type="ChEBI" id="CHEBI:83767"/>
        <dbReference type="EC" id="2.3.1.286"/>
    </reaction>
</comment>
<feature type="binding site" evidence="4">
    <location>
        <position position="105"/>
    </location>
    <ligand>
        <name>nicotinamide</name>
        <dbReference type="ChEBI" id="CHEBI:17154"/>
    </ligand>
</feature>
<feature type="binding site" evidence="4">
    <location>
        <position position="102"/>
    </location>
    <ligand>
        <name>NAD(+)</name>
        <dbReference type="ChEBI" id="CHEBI:57540"/>
    </ligand>
</feature>
<feature type="binding site" evidence="4">
    <location>
        <position position="194"/>
    </location>
    <ligand>
        <name>NAD(+)</name>
        <dbReference type="ChEBI" id="CHEBI:57540"/>
    </ligand>
</feature>
<name>A0A926EBR1_9FIRM</name>
<feature type="binding site" evidence="4">
    <location>
        <position position="32"/>
    </location>
    <ligand>
        <name>nicotinamide</name>
        <dbReference type="ChEBI" id="CHEBI:17154"/>
    </ligand>
</feature>
<dbReference type="PANTHER" id="PTHR11085:SF4">
    <property type="entry name" value="NAD-DEPENDENT PROTEIN DEACYLASE"/>
    <property type="match status" value="1"/>
</dbReference>
<evidence type="ECO:0000256" key="1">
    <source>
        <dbReference type="ARBA" id="ARBA00022490"/>
    </source>
</evidence>
<feature type="binding site" evidence="4 5">
    <location>
        <position position="131"/>
    </location>
    <ligand>
        <name>Zn(2+)</name>
        <dbReference type="ChEBI" id="CHEBI:29105"/>
    </ligand>
</feature>
<comment type="subcellular location">
    <subcellularLocation>
        <location evidence="4">Cytoplasm</location>
    </subcellularLocation>
</comment>
<dbReference type="Gene3D" id="3.30.1600.10">
    <property type="entry name" value="SIR2/SIRT2 'Small Domain"/>
    <property type="match status" value="1"/>
</dbReference>
<dbReference type="GO" id="GO:0008270">
    <property type="term" value="F:zinc ion binding"/>
    <property type="evidence" value="ECO:0007669"/>
    <property type="project" value="UniProtKB-UniRule"/>
</dbReference>
<dbReference type="EC" id="2.3.1.286" evidence="4"/>
<feature type="binding site" evidence="4">
    <location>
        <position position="235"/>
    </location>
    <ligand>
        <name>NAD(+)</name>
        <dbReference type="ChEBI" id="CHEBI:57540"/>
    </ligand>
</feature>
<organism evidence="7 8">
    <name type="scientific">Lentihominibacter hominis</name>
    <dbReference type="NCBI Taxonomy" id="2763645"/>
    <lineage>
        <taxon>Bacteria</taxon>
        <taxon>Bacillati</taxon>
        <taxon>Bacillota</taxon>
        <taxon>Clostridia</taxon>
        <taxon>Peptostreptococcales</taxon>
        <taxon>Anaerovoracaceae</taxon>
        <taxon>Lentihominibacter</taxon>
    </lineage>
</organism>
<keyword evidence="4 5" id="KW-0862">Zinc</keyword>
<accession>A0A926EBR1</accession>
<proteinExistence type="inferred from homology"/>
<dbReference type="GO" id="GO:0005737">
    <property type="term" value="C:cytoplasm"/>
    <property type="evidence" value="ECO:0007669"/>
    <property type="project" value="UniProtKB-SubCell"/>
</dbReference>
<keyword evidence="2 4" id="KW-0808">Transferase</keyword>
<keyword evidence="8" id="KW-1185">Reference proteome</keyword>
<feature type="binding site" evidence="4">
    <location>
        <position position="105"/>
    </location>
    <ligand>
        <name>NAD(+)</name>
        <dbReference type="ChEBI" id="CHEBI:57540"/>
    </ligand>
</feature>
<dbReference type="RefSeq" id="WP_187525678.1">
    <property type="nucleotide sequence ID" value="NZ_JACRTA010000004.1"/>
</dbReference>
<evidence type="ECO:0000313" key="8">
    <source>
        <dbReference type="Proteomes" id="UP000610862"/>
    </source>
</evidence>
<feature type="binding site" evidence="4">
    <location>
        <position position="104"/>
    </location>
    <ligand>
        <name>nicotinamide</name>
        <dbReference type="ChEBI" id="CHEBI:17154"/>
    </ligand>
</feature>
<evidence type="ECO:0000256" key="3">
    <source>
        <dbReference type="ARBA" id="ARBA00023027"/>
    </source>
</evidence>
<sequence>MDKRVRKVVDESKSVVFFGGAGVSTESNIPDFRSESGLYNAMNKYGYSPEQMLSRSFFMEHTEMFFDYYKKNLLYPDAQPNKAHIALAEMEKTGKLTGVVTQNIDGLHQKAGSRIVYELHGSVLRNKCMECGTGYDLEYIIDESNCEIGVPKCKKCGGIVKPEVVLYEESLDERVVMGAVNAISKADTLIVGGTSLVVYPAAGLINYFSGKNLILINKSETEYDDRAALVINDSIGKVLGD</sequence>
<keyword evidence="4 5" id="KW-0479">Metal-binding</keyword>
<dbReference type="NCBIfam" id="NF001752">
    <property type="entry name" value="PRK00481.1-1"/>
    <property type="match status" value="1"/>
</dbReference>
<dbReference type="Pfam" id="PF02146">
    <property type="entry name" value="SIR2"/>
    <property type="match status" value="1"/>
</dbReference>
<feature type="domain" description="Deacetylase sirtuin-type" evidence="6">
    <location>
        <begin position="1"/>
        <end position="241"/>
    </location>
</feature>
<dbReference type="Proteomes" id="UP000610862">
    <property type="component" value="Unassembled WGS sequence"/>
</dbReference>
<dbReference type="GO" id="GO:0017136">
    <property type="term" value="F:histone deacetylase activity, NAD-dependent"/>
    <property type="evidence" value="ECO:0007669"/>
    <property type="project" value="TreeGrafter"/>
</dbReference>
<evidence type="ECO:0000256" key="5">
    <source>
        <dbReference type="PROSITE-ProRule" id="PRU00236"/>
    </source>
</evidence>
<evidence type="ECO:0000256" key="2">
    <source>
        <dbReference type="ARBA" id="ARBA00022679"/>
    </source>
</evidence>
<dbReference type="Gene3D" id="3.40.50.1220">
    <property type="entry name" value="TPP-binding domain"/>
    <property type="match status" value="1"/>
</dbReference>
<dbReference type="HAMAP" id="MF_01968">
    <property type="entry name" value="Sirtuin_ClassU"/>
    <property type="match status" value="1"/>
</dbReference>
<gene>
    <name evidence="4" type="primary">cobB</name>
    <name evidence="7" type="ORF">H8692_10545</name>
</gene>
<comment type="caution">
    <text evidence="7">The sequence shown here is derived from an EMBL/GenBank/DDBJ whole genome shotgun (WGS) entry which is preliminary data.</text>
</comment>